<comment type="caution">
    <text evidence="3">The sequence shown here is derived from an EMBL/GenBank/DDBJ whole genome shotgun (WGS) entry which is preliminary data.</text>
</comment>
<dbReference type="EMBL" id="BMHZ01000002">
    <property type="protein sequence ID" value="GGH03498.1"/>
    <property type="molecule type" value="Genomic_DNA"/>
</dbReference>
<gene>
    <name evidence="2" type="ORF">GCM10007422_18580</name>
    <name evidence="3" type="ORF">GGQ60_000705</name>
</gene>
<evidence type="ECO:0000313" key="3">
    <source>
        <dbReference type="EMBL" id="MBB4106745.1"/>
    </source>
</evidence>
<keyword evidence="1" id="KW-0732">Signal</keyword>
<accession>A0A7W6K9R3</accession>
<evidence type="ECO:0000313" key="2">
    <source>
        <dbReference type="EMBL" id="GGH03498.1"/>
    </source>
</evidence>
<dbReference type="EMBL" id="JACIEF010000001">
    <property type="protein sequence ID" value="MBB4106745.1"/>
    <property type="molecule type" value="Genomic_DNA"/>
</dbReference>
<dbReference type="NCBIfam" id="TIGR01200">
    <property type="entry name" value="GLPGLI"/>
    <property type="match status" value="1"/>
</dbReference>
<reference evidence="5" key="2">
    <citation type="journal article" date="2019" name="Int. J. Syst. Evol. Microbiol.">
        <title>The Global Catalogue of Microorganisms (GCM) 10K type strain sequencing project: providing services to taxonomists for standard genome sequencing and annotation.</title>
        <authorList>
            <consortium name="The Broad Institute Genomics Platform"/>
            <consortium name="The Broad Institute Genome Sequencing Center for Infectious Disease"/>
            <person name="Wu L."/>
            <person name="Ma J."/>
        </authorList>
    </citation>
    <scope>NUCLEOTIDE SEQUENCE [LARGE SCALE GENOMIC DNA]</scope>
    <source>
        <strain evidence="5">CGMCC 1.15287</strain>
    </source>
</reference>
<reference evidence="3 4" key="3">
    <citation type="submission" date="2020-08" db="EMBL/GenBank/DDBJ databases">
        <title>Genomic Encyclopedia of Type Strains, Phase IV (KMG-IV): sequencing the most valuable type-strain genomes for metagenomic binning, comparative biology and taxonomic classification.</title>
        <authorList>
            <person name="Goeker M."/>
        </authorList>
    </citation>
    <scope>NUCLEOTIDE SEQUENCE [LARGE SCALE GENOMIC DNA]</scope>
    <source>
        <strain evidence="3 4">DSM 100774</strain>
    </source>
</reference>
<dbReference type="InterPro" id="IPR005901">
    <property type="entry name" value="GLPGLI"/>
</dbReference>
<evidence type="ECO:0000256" key="1">
    <source>
        <dbReference type="SAM" id="SignalP"/>
    </source>
</evidence>
<evidence type="ECO:0000313" key="4">
    <source>
        <dbReference type="Proteomes" id="UP000532273"/>
    </source>
</evidence>
<protein>
    <submittedName>
        <fullName evidence="3">GLPGLI family protein</fullName>
    </submittedName>
</protein>
<dbReference type="AlphaFoldDB" id="A0A7W6K9R3"/>
<sequence length="269" mass="30434">MYFQKLSLLCFFCACIFSFTRAQTSGRAIYKSSSNITTRIDTTKAGSADQKDLNTLIRKSMQKEYLLNFNRYESVYKEIKELENASQTGKIDVIGIGSGTEGGIYKDMRNKVFAESRDGFGKLFLIEDTLVSLPWKLTEETKQIGGITCYKATAYLERKVTTNVADEQGKITAKEKKIKTNVTAWYAPSIPVNNGPALYWGLPGLILEISDGRLTLLCSEIVLNDKTEAKIEKPKKGQKVSQGKFDEIYEKKVNEMQEMYRDNRKKTGQ</sequence>
<reference evidence="2" key="4">
    <citation type="submission" date="2024-05" db="EMBL/GenBank/DDBJ databases">
        <authorList>
            <person name="Sun Q."/>
            <person name="Zhou Y."/>
        </authorList>
    </citation>
    <scope>NUCLEOTIDE SEQUENCE</scope>
    <source>
        <strain evidence="2">CGMCC 1.15287</strain>
    </source>
</reference>
<name>A0A7W6K9R3_9SPHI</name>
<evidence type="ECO:0000313" key="5">
    <source>
        <dbReference type="Proteomes" id="UP000642938"/>
    </source>
</evidence>
<proteinExistence type="predicted"/>
<dbReference type="RefSeq" id="WP_183759978.1">
    <property type="nucleotide sequence ID" value="NZ_BMHZ01000002.1"/>
</dbReference>
<dbReference type="Pfam" id="PF09697">
    <property type="entry name" value="Porph_ging"/>
    <property type="match status" value="1"/>
</dbReference>
<organism evidence="3 4">
    <name type="scientific">Pedobacter zeae</name>
    <dbReference type="NCBI Taxonomy" id="1737356"/>
    <lineage>
        <taxon>Bacteria</taxon>
        <taxon>Pseudomonadati</taxon>
        <taxon>Bacteroidota</taxon>
        <taxon>Sphingobacteriia</taxon>
        <taxon>Sphingobacteriales</taxon>
        <taxon>Sphingobacteriaceae</taxon>
        <taxon>Pedobacter</taxon>
    </lineage>
</organism>
<feature type="signal peptide" evidence="1">
    <location>
        <begin position="1"/>
        <end position="22"/>
    </location>
</feature>
<keyword evidence="5" id="KW-1185">Reference proteome</keyword>
<reference evidence="2" key="1">
    <citation type="journal article" date="2014" name="Int. J. Syst. Evol. Microbiol.">
        <title>Complete genome of a new Firmicutes species belonging to the dominant human colonic microbiota ('Ruminococcus bicirculans') reveals two chromosomes and a selective capacity to utilize plant glucans.</title>
        <authorList>
            <consortium name="NISC Comparative Sequencing Program"/>
            <person name="Wegmann U."/>
            <person name="Louis P."/>
            <person name="Goesmann A."/>
            <person name="Henrissat B."/>
            <person name="Duncan S.H."/>
            <person name="Flint H.J."/>
        </authorList>
    </citation>
    <scope>NUCLEOTIDE SEQUENCE</scope>
    <source>
        <strain evidence="2">CGMCC 1.15287</strain>
    </source>
</reference>
<dbReference type="Proteomes" id="UP000532273">
    <property type="component" value="Unassembled WGS sequence"/>
</dbReference>
<feature type="chain" id="PRO_5031087843" evidence="1">
    <location>
        <begin position="23"/>
        <end position="269"/>
    </location>
</feature>
<dbReference type="Proteomes" id="UP000642938">
    <property type="component" value="Unassembled WGS sequence"/>
</dbReference>